<proteinExistence type="predicted"/>
<keyword evidence="2" id="KW-1185">Reference proteome</keyword>
<protein>
    <submittedName>
        <fullName evidence="1">Uncharacterized protein</fullName>
    </submittedName>
</protein>
<comment type="caution">
    <text evidence="1">The sequence shown here is derived from an EMBL/GenBank/DDBJ whole genome shotgun (WGS) entry which is preliminary data.</text>
</comment>
<accession>A0A2T0JT19</accession>
<dbReference type="EMBL" id="PVMZ01000033">
    <property type="protein sequence ID" value="PRX10580.1"/>
    <property type="molecule type" value="Genomic_DNA"/>
</dbReference>
<reference evidence="1 2" key="1">
    <citation type="submission" date="2018-03" db="EMBL/GenBank/DDBJ databases">
        <title>Genomic Encyclopedia of Archaeal and Bacterial Type Strains, Phase II (KMG-II): from individual species to whole genera.</title>
        <authorList>
            <person name="Goeker M."/>
        </authorList>
    </citation>
    <scope>NUCLEOTIDE SEQUENCE [LARGE SCALE GENOMIC DNA]</scope>
    <source>
        <strain evidence="1 2">DSM 43146</strain>
    </source>
</reference>
<gene>
    <name evidence="1" type="ORF">CLV67_13360</name>
</gene>
<evidence type="ECO:0000313" key="2">
    <source>
        <dbReference type="Proteomes" id="UP000239415"/>
    </source>
</evidence>
<sequence length="152" mass="16124">MYSSALRRSWFITAATEWSCFKLVDSMRSTAEDYGKIGGSEWQVQNGKVTAATISARVPDGQGGWVERTFVGNSDAGMTVSQLPLAKKLGHIPVEHNREGLTHAEHNILLAINDAGGVPIAGAASRSVCKGKGLCDSLILGTEGSIQGKPLR</sequence>
<name>A0A2T0JT19_9ACTN</name>
<organism evidence="1 2">
    <name type="scientific">Actinoplanes italicus</name>
    <dbReference type="NCBI Taxonomy" id="113567"/>
    <lineage>
        <taxon>Bacteria</taxon>
        <taxon>Bacillati</taxon>
        <taxon>Actinomycetota</taxon>
        <taxon>Actinomycetes</taxon>
        <taxon>Micromonosporales</taxon>
        <taxon>Micromonosporaceae</taxon>
        <taxon>Actinoplanes</taxon>
    </lineage>
</organism>
<evidence type="ECO:0000313" key="1">
    <source>
        <dbReference type="EMBL" id="PRX10580.1"/>
    </source>
</evidence>
<dbReference type="AlphaFoldDB" id="A0A2T0JT19"/>
<dbReference type="Proteomes" id="UP000239415">
    <property type="component" value="Unassembled WGS sequence"/>
</dbReference>